<sequence length="270" mass="31346">MKFTESIKVVANEHMKNSFQIVNMAKKDLKKQFSGTALGILWPIIKNMIYVFAYWFTIQIGLKGTTSVGFPYIIWLLIGLVPWFFIRDTLVPAASSIRKNRYLVTKIVFPTSIIPTFKVLSGFISSFLFIIIAFLMCICSGIYPDIYWLQIIYYAFAAFMLLAAISLTTSALVVVSRDVEFFLNSIIVLIFWISPILWPITNIKTPLLRFIVKLNPFFYFIQGFRDSILYHKWFWESPMLTLYFWGVVLILLAIGIFIHGKLRDYFADIL</sequence>
<evidence type="ECO:0000256" key="1">
    <source>
        <dbReference type="ARBA" id="ARBA00004651"/>
    </source>
</evidence>
<feature type="transmembrane region" description="Helical" evidence="8">
    <location>
        <begin position="242"/>
        <end position="260"/>
    </location>
</feature>
<feature type="transmembrane region" description="Helical" evidence="8">
    <location>
        <begin position="151"/>
        <end position="175"/>
    </location>
</feature>
<evidence type="ECO:0000256" key="5">
    <source>
        <dbReference type="ARBA" id="ARBA00022692"/>
    </source>
</evidence>
<feature type="transmembrane region" description="Helical" evidence="8">
    <location>
        <begin position="33"/>
        <end position="56"/>
    </location>
</feature>
<comment type="similarity">
    <text evidence="2 8">Belongs to the ABC-2 integral membrane protein family.</text>
</comment>
<keyword evidence="7 8" id="KW-0472">Membrane</keyword>
<dbReference type="InterPro" id="IPR013525">
    <property type="entry name" value="ABC2_TM"/>
</dbReference>
<reference evidence="10 11" key="1">
    <citation type="submission" date="2023-07" db="EMBL/GenBank/DDBJ databases">
        <title>Genomic Encyclopedia of Type Strains, Phase IV (KMG-IV): sequencing the most valuable type-strain genomes for metagenomic binning, comparative biology and taxonomic classification.</title>
        <authorList>
            <person name="Goeker M."/>
        </authorList>
    </citation>
    <scope>NUCLEOTIDE SEQUENCE [LARGE SCALE GENOMIC DNA]</scope>
    <source>
        <strain evidence="10 11">DSM 20694</strain>
    </source>
</reference>
<keyword evidence="11" id="KW-1185">Reference proteome</keyword>
<keyword evidence="6 8" id="KW-1133">Transmembrane helix</keyword>
<keyword evidence="5 8" id="KW-0812">Transmembrane</keyword>
<accession>A0ABT9UXD1</accession>
<gene>
    <name evidence="10" type="ORF">J2S18_002944</name>
</gene>
<dbReference type="RefSeq" id="WP_307487858.1">
    <property type="nucleotide sequence ID" value="NZ_JAUSUF010000015.1"/>
</dbReference>
<evidence type="ECO:0000313" key="11">
    <source>
        <dbReference type="Proteomes" id="UP001228504"/>
    </source>
</evidence>
<evidence type="ECO:0000256" key="3">
    <source>
        <dbReference type="ARBA" id="ARBA00022448"/>
    </source>
</evidence>
<dbReference type="InterPro" id="IPR047817">
    <property type="entry name" value="ABC2_TM_bact-type"/>
</dbReference>
<dbReference type="EMBL" id="JAUSUF010000015">
    <property type="protein sequence ID" value="MDQ0150970.1"/>
    <property type="molecule type" value="Genomic_DNA"/>
</dbReference>
<dbReference type="PROSITE" id="PS51012">
    <property type="entry name" value="ABC_TM2"/>
    <property type="match status" value="1"/>
</dbReference>
<evidence type="ECO:0000313" key="10">
    <source>
        <dbReference type="EMBL" id="MDQ0150970.1"/>
    </source>
</evidence>
<dbReference type="Proteomes" id="UP001228504">
    <property type="component" value="Unassembled WGS sequence"/>
</dbReference>
<dbReference type="PANTHER" id="PTHR30413">
    <property type="entry name" value="INNER MEMBRANE TRANSPORT PERMEASE"/>
    <property type="match status" value="1"/>
</dbReference>
<dbReference type="Pfam" id="PF01061">
    <property type="entry name" value="ABC2_membrane"/>
    <property type="match status" value="1"/>
</dbReference>
<evidence type="ECO:0000259" key="9">
    <source>
        <dbReference type="PROSITE" id="PS51012"/>
    </source>
</evidence>
<evidence type="ECO:0000256" key="2">
    <source>
        <dbReference type="ARBA" id="ARBA00007783"/>
    </source>
</evidence>
<evidence type="ECO:0000256" key="6">
    <source>
        <dbReference type="ARBA" id="ARBA00022989"/>
    </source>
</evidence>
<feature type="transmembrane region" description="Helical" evidence="8">
    <location>
        <begin position="119"/>
        <end position="139"/>
    </location>
</feature>
<protein>
    <recommendedName>
        <fullName evidence="8">Transport permease protein</fullName>
    </recommendedName>
</protein>
<keyword evidence="4 8" id="KW-1003">Cell membrane</keyword>
<feature type="transmembrane region" description="Helical" evidence="8">
    <location>
        <begin position="68"/>
        <end position="86"/>
    </location>
</feature>
<comment type="caution">
    <text evidence="10">The sequence shown here is derived from an EMBL/GenBank/DDBJ whole genome shotgun (WGS) entry which is preliminary data.</text>
</comment>
<feature type="domain" description="ABC transmembrane type-2" evidence="9">
    <location>
        <begin position="38"/>
        <end position="260"/>
    </location>
</feature>
<comment type="subcellular location">
    <subcellularLocation>
        <location evidence="1 8">Cell membrane</location>
        <topology evidence="1 8">Multi-pass membrane protein</topology>
    </subcellularLocation>
</comment>
<keyword evidence="3 8" id="KW-0813">Transport</keyword>
<name>A0ABT9UXD1_9FIRM</name>
<evidence type="ECO:0000256" key="4">
    <source>
        <dbReference type="ARBA" id="ARBA00022475"/>
    </source>
</evidence>
<proteinExistence type="inferred from homology"/>
<evidence type="ECO:0000256" key="7">
    <source>
        <dbReference type="ARBA" id="ARBA00023136"/>
    </source>
</evidence>
<evidence type="ECO:0000256" key="8">
    <source>
        <dbReference type="RuleBase" id="RU361157"/>
    </source>
</evidence>
<dbReference type="PANTHER" id="PTHR30413:SF10">
    <property type="entry name" value="CAPSULE POLYSACCHARIDE EXPORT INNER-MEMBRANE PROTEIN CTRC"/>
    <property type="match status" value="1"/>
</dbReference>
<feature type="transmembrane region" description="Helical" evidence="8">
    <location>
        <begin position="181"/>
        <end position="198"/>
    </location>
</feature>
<organism evidence="10 11">
    <name type="scientific">Eubacterium multiforme</name>
    <dbReference type="NCBI Taxonomy" id="83339"/>
    <lineage>
        <taxon>Bacteria</taxon>
        <taxon>Bacillati</taxon>
        <taxon>Bacillota</taxon>
        <taxon>Clostridia</taxon>
        <taxon>Eubacteriales</taxon>
        <taxon>Eubacteriaceae</taxon>
        <taxon>Eubacterium</taxon>
    </lineage>
</organism>